<dbReference type="CDD" id="cd24106">
    <property type="entry name" value="ASKHA_NBD_benz_CoA_BzdQ"/>
    <property type="match status" value="1"/>
</dbReference>
<comment type="caution">
    <text evidence="6">The sequence shown here is derived from an EMBL/GenBank/DDBJ whole genome shotgun (WGS) entry which is preliminary data.</text>
</comment>
<evidence type="ECO:0000256" key="1">
    <source>
        <dbReference type="ARBA" id="ARBA00001966"/>
    </source>
</evidence>
<reference evidence="6 7" key="1">
    <citation type="journal article" date="2016" name="Nat. Commun.">
        <title>Thousands of microbial genomes shed light on interconnected biogeochemical processes in an aquifer system.</title>
        <authorList>
            <person name="Anantharaman K."/>
            <person name="Brown C.T."/>
            <person name="Hug L.A."/>
            <person name="Sharon I."/>
            <person name="Castelle C.J."/>
            <person name="Probst A.J."/>
            <person name="Thomas B.C."/>
            <person name="Singh A."/>
            <person name="Wilkins M.J."/>
            <person name="Karaoz U."/>
            <person name="Brodie E.L."/>
            <person name="Williams K.H."/>
            <person name="Hubbard S.S."/>
            <person name="Banfield J.F."/>
        </authorList>
    </citation>
    <scope>NUCLEOTIDE SEQUENCE [LARGE SCALE GENOMIC DNA]</scope>
</reference>
<protein>
    <submittedName>
        <fullName evidence="6">Benzoyl-CoA reductase, bzd-type, subunit Q</fullName>
    </submittedName>
</protein>
<dbReference type="InterPro" id="IPR043129">
    <property type="entry name" value="ATPase_NBD"/>
</dbReference>
<evidence type="ECO:0000313" key="6">
    <source>
        <dbReference type="EMBL" id="OGI69026.1"/>
    </source>
</evidence>
<evidence type="ECO:0000256" key="2">
    <source>
        <dbReference type="ARBA" id="ARBA00022723"/>
    </source>
</evidence>
<keyword evidence="2" id="KW-0479">Metal-binding</keyword>
<dbReference type="PANTHER" id="PTHR32329">
    <property type="entry name" value="BIFUNCTIONAL PROTEIN [INCLUDES 2-HYDROXYACYL-COA DEHYDRATASE (N-TER) AND ITS ACTIVATOR DOMAIN (C_TERM)-RELATED"/>
    <property type="match status" value="1"/>
</dbReference>
<dbReference type="AlphaFoldDB" id="A0A1F6VHI4"/>
<name>A0A1F6VHI4_9PROT</name>
<dbReference type="EMBL" id="MFSP01000030">
    <property type="protein sequence ID" value="OGI69026.1"/>
    <property type="molecule type" value="Genomic_DNA"/>
</dbReference>
<dbReference type="InterPro" id="IPR017605">
    <property type="entry name" value="Benzoyl-CoA_Rdtase_bzd_qsu"/>
</dbReference>
<dbReference type="Pfam" id="PF01869">
    <property type="entry name" value="BcrAD_BadFG"/>
    <property type="match status" value="1"/>
</dbReference>
<evidence type="ECO:0000313" key="7">
    <source>
        <dbReference type="Proteomes" id="UP000179076"/>
    </source>
</evidence>
<evidence type="ECO:0000256" key="4">
    <source>
        <dbReference type="ARBA" id="ARBA00023014"/>
    </source>
</evidence>
<evidence type="ECO:0000259" key="5">
    <source>
        <dbReference type="Pfam" id="PF01869"/>
    </source>
</evidence>
<gene>
    <name evidence="6" type="ORF">A2W18_13835</name>
</gene>
<feature type="domain" description="ATPase BadF/BadG/BcrA/BcrD type" evidence="5">
    <location>
        <begin position="41"/>
        <end position="291"/>
    </location>
</feature>
<dbReference type="NCBIfam" id="TIGR03192">
    <property type="entry name" value="benz_CoA_bzdQ"/>
    <property type="match status" value="1"/>
</dbReference>
<dbReference type="PANTHER" id="PTHR32329:SF2">
    <property type="entry name" value="BIFUNCTIONAL PROTEIN [INCLUDES 2-HYDROXYACYL-COA DEHYDRATASE (N-TER) AND ITS ACTIVATOR DOMAIN (C_TERM)"/>
    <property type="match status" value="1"/>
</dbReference>
<keyword evidence="3" id="KW-0408">Iron</keyword>
<organism evidence="6 7">
    <name type="scientific">Candidatus Muproteobacteria bacterium RBG_16_60_9</name>
    <dbReference type="NCBI Taxonomy" id="1817755"/>
    <lineage>
        <taxon>Bacteria</taxon>
        <taxon>Pseudomonadati</taxon>
        <taxon>Pseudomonadota</taxon>
        <taxon>Candidatus Muproteobacteria</taxon>
    </lineage>
</organism>
<dbReference type="GO" id="GO:0051536">
    <property type="term" value="F:iron-sulfur cluster binding"/>
    <property type="evidence" value="ECO:0007669"/>
    <property type="project" value="UniProtKB-KW"/>
</dbReference>
<dbReference type="Proteomes" id="UP000179076">
    <property type="component" value="Unassembled WGS sequence"/>
</dbReference>
<dbReference type="GO" id="GO:0046872">
    <property type="term" value="F:metal ion binding"/>
    <property type="evidence" value="ECO:0007669"/>
    <property type="project" value="UniProtKB-KW"/>
</dbReference>
<dbReference type="InterPro" id="IPR051805">
    <property type="entry name" value="Dehydratase_Activator_Redct"/>
</dbReference>
<accession>A0A1F6VHI4</accession>
<keyword evidence="4" id="KW-0411">Iron-sulfur</keyword>
<proteinExistence type="predicted"/>
<dbReference type="NCBIfam" id="TIGR00241">
    <property type="entry name" value="CoA_E_activ"/>
    <property type="match status" value="1"/>
</dbReference>
<dbReference type="SUPFAM" id="SSF53067">
    <property type="entry name" value="Actin-like ATPase domain"/>
    <property type="match status" value="1"/>
</dbReference>
<dbReference type="Gene3D" id="3.30.420.40">
    <property type="match status" value="2"/>
</dbReference>
<comment type="cofactor">
    <cofactor evidence="1">
        <name>[4Fe-4S] cluster</name>
        <dbReference type="ChEBI" id="CHEBI:49883"/>
    </cofactor>
</comment>
<dbReference type="InterPro" id="IPR008275">
    <property type="entry name" value="CoA_E_activase_dom"/>
</dbReference>
<sequence length="306" mass="32814">MTVAQIQATQSGEKKEYWRWEESTWVDEAKNWRDAKFVTAGIDVGSVSSQAVVVCDGELYGYSSMRTGNNSPDSAHNAINAVMQKCGMTLENIHFVVGTGYGRVNVPFSNKAITEIACHARGANYMGGSSIRTILDMGGQDCKAIHCDERGKVTNFLMNDKCAAGTGRGMEVIADLMQIPIAELGPRSFDVDVEPAAVSSVCVVFAKSEALGLLKAGWSKNKVVAAYCQAMAERVVSLLERIAVEKDFFITGGIAKNPGVVKRIERLLKLDAVATKYDSQIAGALGAALFGYTLVQKQGVPAKVAS</sequence>
<evidence type="ECO:0000256" key="3">
    <source>
        <dbReference type="ARBA" id="ARBA00023004"/>
    </source>
</evidence>
<dbReference type="InterPro" id="IPR002731">
    <property type="entry name" value="ATPase_BadF"/>
</dbReference>